<dbReference type="SUPFAM" id="SSF48452">
    <property type="entry name" value="TPR-like"/>
    <property type="match status" value="2"/>
</dbReference>
<dbReference type="Gene3D" id="1.25.40.10">
    <property type="entry name" value="Tetratricopeptide repeat domain"/>
    <property type="match status" value="1"/>
</dbReference>
<sequence length="408" mass="45551">MPGATHLDTFAAMEELVHQYAAQGRYEESSSLQGVVFSGRKERLDADHVHTLSTQRDLAETYEGQGRFVKAESMYEKPLRSMEKTLGSSNSSTLKAVFNLGELKRKLERLDEADTLLIRALVGLPKDDGFNSWNVVDAEQKLGVLRKVQGRYLEAEVHFKTCSAGTELLYGTDHIMRAIALEDMAGFPIDVDRFADAKRLLRRAASIVESSDILGCSRGPATYEYIKLAFTIEQQSRLAEAEAFYRQALNKSLQHSDPPPIHVILCTEPLSRVQEYEYAQKAEFLHEHALKNPEGALKWLYRRGMCNTQECLHGLVTIGRILEDEEVSRIALKVQVERLGCMHLVTQRTLQALVTILQGKGNAEEEEALLERCKEAGIKIHLPADEEAPAPEGGDDRVASAGQDVQTV</sequence>
<dbReference type="InterPro" id="IPR053137">
    <property type="entry name" value="NLR-like"/>
</dbReference>
<dbReference type="EMBL" id="JBHFEH010000013">
    <property type="protein sequence ID" value="KAL2054897.1"/>
    <property type="molecule type" value="Genomic_DNA"/>
</dbReference>
<dbReference type="PANTHER" id="PTHR46082">
    <property type="entry name" value="ATP/GTP-BINDING PROTEIN-RELATED"/>
    <property type="match status" value="1"/>
</dbReference>
<proteinExistence type="predicted"/>
<feature type="region of interest" description="Disordered" evidence="1">
    <location>
        <begin position="384"/>
        <end position="408"/>
    </location>
</feature>
<dbReference type="InterPro" id="IPR011990">
    <property type="entry name" value="TPR-like_helical_dom_sf"/>
</dbReference>
<keyword evidence="3" id="KW-1185">Reference proteome</keyword>
<organism evidence="2 3">
    <name type="scientific">Lepraria finkii</name>
    <dbReference type="NCBI Taxonomy" id="1340010"/>
    <lineage>
        <taxon>Eukaryota</taxon>
        <taxon>Fungi</taxon>
        <taxon>Dikarya</taxon>
        <taxon>Ascomycota</taxon>
        <taxon>Pezizomycotina</taxon>
        <taxon>Lecanoromycetes</taxon>
        <taxon>OSLEUM clade</taxon>
        <taxon>Lecanoromycetidae</taxon>
        <taxon>Lecanorales</taxon>
        <taxon>Lecanorineae</taxon>
        <taxon>Stereocaulaceae</taxon>
        <taxon>Lepraria</taxon>
    </lineage>
</organism>
<comment type="caution">
    <text evidence="2">The sequence shown here is derived from an EMBL/GenBank/DDBJ whole genome shotgun (WGS) entry which is preliminary data.</text>
</comment>
<gene>
    <name evidence="2" type="ORF">ABVK25_004719</name>
</gene>
<name>A0ABR4BAM1_9LECA</name>
<reference evidence="2 3" key="1">
    <citation type="submission" date="2024-09" db="EMBL/GenBank/DDBJ databases">
        <title>Rethinking Asexuality: The Enigmatic Case of Functional Sexual Genes in Lepraria (Stereocaulaceae).</title>
        <authorList>
            <person name="Doellman M."/>
            <person name="Sun Y."/>
            <person name="Barcenas-Pena A."/>
            <person name="Lumbsch H.T."/>
            <person name="Grewe F."/>
        </authorList>
    </citation>
    <scope>NUCLEOTIDE SEQUENCE [LARGE SCALE GENOMIC DNA]</scope>
    <source>
        <strain evidence="2 3">Grewe 0041</strain>
    </source>
</reference>
<protein>
    <submittedName>
        <fullName evidence="2">Uncharacterized protein</fullName>
    </submittedName>
</protein>
<evidence type="ECO:0000313" key="2">
    <source>
        <dbReference type="EMBL" id="KAL2054897.1"/>
    </source>
</evidence>
<dbReference type="Proteomes" id="UP001590951">
    <property type="component" value="Unassembled WGS sequence"/>
</dbReference>
<dbReference type="Pfam" id="PF13424">
    <property type="entry name" value="TPR_12"/>
    <property type="match status" value="1"/>
</dbReference>
<accession>A0ABR4BAM1</accession>
<evidence type="ECO:0000256" key="1">
    <source>
        <dbReference type="SAM" id="MobiDB-lite"/>
    </source>
</evidence>
<dbReference type="PANTHER" id="PTHR46082:SF6">
    <property type="entry name" value="AAA+ ATPASE DOMAIN-CONTAINING PROTEIN-RELATED"/>
    <property type="match status" value="1"/>
</dbReference>
<evidence type="ECO:0000313" key="3">
    <source>
        <dbReference type="Proteomes" id="UP001590951"/>
    </source>
</evidence>